<dbReference type="EMBL" id="JACEEZ010023115">
    <property type="protein sequence ID" value="KAG0711703.1"/>
    <property type="molecule type" value="Genomic_DNA"/>
</dbReference>
<comment type="caution">
    <text evidence="2">The sequence shown here is derived from an EMBL/GenBank/DDBJ whole genome shotgun (WGS) entry which is preliminary data.</text>
</comment>
<feature type="transmembrane region" description="Helical" evidence="1">
    <location>
        <begin position="6"/>
        <end position="26"/>
    </location>
</feature>
<organism evidence="2 3">
    <name type="scientific">Chionoecetes opilio</name>
    <name type="common">Atlantic snow crab</name>
    <name type="synonym">Cancer opilio</name>
    <dbReference type="NCBI Taxonomy" id="41210"/>
    <lineage>
        <taxon>Eukaryota</taxon>
        <taxon>Metazoa</taxon>
        <taxon>Ecdysozoa</taxon>
        <taxon>Arthropoda</taxon>
        <taxon>Crustacea</taxon>
        <taxon>Multicrustacea</taxon>
        <taxon>Malacostraca</taxon>
        <taxon>Eumalacostraca</taxon>
        <taxon>Eucarida</taxon>
        <taxon>Decapoda</taxon>
        <taxon>Pleocyemata</taxon>
        <taxon>Brachyura</taxon>
        <taxon>Eubrachyura</taxon>
        <taxon>Majoidea</taxon>
        <taxon>Majidae</taxon>
        <taxon>Chionoecetes</taxon>
    </lineage>
</organism>
<keyword evidence="3" id="KW-1185">Reference proteome</keyword>
<evidence type="ECO:0000313" key="3">
    <source>
        <dbReference type="Proteomes" id="UP000770661"/>
    </source>
</evidence>
<dbReference type="AlphaFoldDB" id="A0A8J4XQ02"/>
<evidence type="ECO:0000313" key="2">
    <source>
        <dbReference type="EMBL" id="KAG0711703.1"/>
    </source>
</evidence>
<reference evidence="2" key="1">
    <citation type="submission" date="2020-07" db="EMBL/GenBank/DDBJ databases">
        <title>The High-quality genome of the commercially important snow crab, Chionoecetes opilio.</title>
        <authorList>
            <person name="Jeong J.-H."/>
            <person name="Ryu S."/>
        </authorList>
    </citation>
    <scope>NUCLEOTIDE SEQUENCE</scope>
    <source>
        <strain evidence="2">MADBK_172401_WGS</strain>
        <tissue evidence="2">Digestive gland</tissue>
    </source>
</reference>
<proteinExistence type="predicted"/>
<dbReference type="Proteomes" id="UP000770661">
    <property type="component" value="Unassembled WGS sequence"/>
</dbReference>
<keyword evidence="1" id="KW-0472">Membrane</keyword>
<protein>
    <submittedName>
        <fullName evidence="2">Uncharacterized protein</fullName>
    </submittedName>
</protein>
<sequence length="130" mass="14137">MGGPGLTFLALYPVLIVPLVLVSSTLGRGGDERVTGSDGTVRDVSLVIKYQTAVYGRNIPKPESASCMTSDPHHDLNSSVVPNDAAVVSSPDTAERLNIHPHKDEDLRLPLLTPCYEKLLWQKEPWMDSA</sequence>
<keyword evidence="1" id="KW-0812">Transmembrane</keyword>
<name>A0A8J4XQ02_CHIOP</name>
<evidence type="ECO:0000256" key="1">
    <source>
        <dbReference type="SAM" id="Phobius"/>
    </source>
</evidence>
<keyword evidence="1" id="KW-1133">Transmembrane helix</keyword>
<gene>
    <name evidence="2" type="ORF">GWK47_020068</name>
</gene>
<accession>A0A8J4XQ02</accession>